<proteinExistence type="predicted"/>
<name>A0A1V2L3Y6_CYBFA</name>
<comment type="caution">
    <text evidence="2">The sequence shown here is derived from an EMBL/GenBank/DDBJ whole genome shotgun (WGS) entry which is preliminary data.</text>
</comment>
<organism evidence="2 3">
    <name type="scientific">Cyberlindnera fabianii</name>
    <name type="common">Yeast</name>
    <name type="synonym">Hansenula fabianii</name>
    <dbReference type="NCBI Taxonomy" id="36022"/>
    <lineage>
        <taxon>Eukaryota</taxon>
        <taxon>Fungi</taxon>
        <taxon>Dikarya</taxon>
        <taxon>Ascomycota</taxon>
        <taxon>Saccharomycotina</taxon>
        <taxon>Saccharomycetes</taxon>
        <taxon>Phaffomycetales</taxon>
        <taxon>Phaffomycetaceae</taxon>
        <taxon>Cyberlindnera</taxon>
    </lineage>
</organism>
<evidence type="ECO:0000256" key="1">
    <source>
        <dbReference type="SAM" id="MobiDB-lite"/>
    </source>
</evidence>
<dbReference type="STRING" id="36022.A0A1V2L3Y6"/>
<protein>
    <submittedName>
        <fullName evidence="2">Chromatin structure-remodeling complex protein RSC58</fullName>
    </submittedName>
</protein>
<dbReference type="Proteomes" id="UP000189513">
    <property type="component" value="Unassembled WGS sequence"/>
</dbReference>
<evidence type="ECO:0000313" key="3">
    <source>
        <dbReference type="Proteomes" id="UP000189513"/>
    </source>
</evidence>
<dbReference type="OMA" id="PNWYSLP"/>
<dbReference type="VEuPathDB" id="FungiDB:BON22_3769"/>
<dbReference type="AlphaFoldDB" id="A0A1V2L3Y6"/>
<accession>A0A1V2L3Y6</accession>
<feature type="compositionally biased region" description="Polar residues" evidence="1">
    <location>
        <begin position="310"/>
        <end position="319"/>
    </location>
</feature>
<evidence type="ECO:0000313" key="2">
    <source>
        <dbReference type="EMBL" id="ONH66470.1"/>
    </source>
</evidence>
<dbReference type="EMBL" id="MPUK01000007">
    <property type="protein sequence ID" value="ONH66470.1"/>
    <property type="molecule type" value="Genomic_DNA"/>
</dbReference>
<sequence>MQLGKPTQVFKQTLQAVIDVLTSADKKEVLLTEIPADLFEPEPLAITSAYNQYITSNNDFAKTTILEKHNNSLYTRPYQLYHDLLVAAYIQINSLEIGSKDYVEVDRFYKFSTELFLRECYRLHITIDELKASSETQSEKHEASGFEEMLTADFDRISTSYNIGHSEAYVVLTQNNIPVFTSLNERSALDERQVILPDNVQSTKVIPTTTSATSGPLGDLSPHITRLPQANAQSGEILSRFLHPNWYSLPTSKWLETSDLQSFAPLVDEQMFVVSSADKSRLWLETIGHKKLEKWRKEVAPKDDVMTDSVEASASTQDIASEGVNGTDATQMTEDTAIDETYGELSKDDFFNLYEWSPQNDIEEEEIEAFENSTEQDYLNKQLAKLQSLRKERYAKGLRLPSKEEEKVYYTCSRLLKEIIYVQDTVPDVKPSALLPVEQFIYPGTLPVAQQNTQPQKRKYQKRVR</sequence>
<gene>
    <name evidence="2" type="ORF">BON22_3769</name>
</gene>
<reference evidence="3" key="1">
    <citation type="journal article" date="2017" name="Genome Announc.">
        <title>Genome sequences of Cyberlindnera fabianii 65, Pichia kudriavzevii 129, and Saccharomyces cerevisiae 131 isolated from fermented masau fruits in Zimbabwe.</title>
        <authorList>
            <person name="van Rijswijck I.M.H."/>
            <person name="Derks M.F.L."/>
            <person name="Abee T."/>
            <person name="de Ridder D."/>
            <person name="Smid E.J."/>
        </authorList>
    </citation>
    <scope>NUCLEOTIDE SEQUENCE [LARGE SCALE GENOMIC DNA]</scope>
    <source>
        <strain evidence="3">65</strain>
    </source>
</reference>
<feature type="region of interest" description="Disordered" evidence="1">
    <location>
        <begin position="306"/>
        <end position="333"/>
    </location>
</feature>
<keyword evidence="3" id="KW-1185">Reference proteome</keyword>